<dbReference type="AlphaFoldDB" id="K6XBL8"/>
<sequence length="426" mass="45502">MRRRRDPRSEPPGEPAAGAANGLLRGAARRVPGLRRIRRRATADHPAFDLTYVRTGELGSGAGEANAGALPPIVVIPGGPGIAATLPYLGLRGRAAAKGIELIMVEHRGVGLSRRDLRGRDLPPAAMRVEAAVDDIAAVLDAEGVTRAFVYGASYGSYLAAGLGVRRPGLVAGMVLDSPMVSATDHEVERELMRSLFWTGDDPATAALTDQVHRLAAAGVEATELLVVVRAAYELGGPHLLGRLLTARLAGRGAAAWAILRRYADREGVASHPRACLYEFDLVGTLAFRELHYAPTPDGRPFDTALTYAAPAQRYAGFVGEPFDLPRDFGAFDWPTVVLSGRRDLRTPPSQARLAASLLPSATLVDLDNGHSALESHPLAALHVMERLRAGRHRALLDDAALLSDLSRQPLSARLPDLVHLALLPW</sequence>
<dbReference type="eggNOG" id="COG0596">
    <property type="taxonomic scope" value="Bacteria"/>
</dbReference>
<dbReference type="Pfam" id="PF00561">
    <property type="entry name" value="Abhydrolase_1"/>
    <property type="match status" value="1"/>
</dbReference>
<dbReference type="Proteomes" id="UP000008366">
    <property type="component" value="Unassembled WGS sequence"/>
</dbReference>
<dbReference type="InterPro" id="IPR029058">
    <property type="entry name" value="AB_hydrolase_fold"/>
</dbReference>
<organism evidence="3 4">
    <name type="scientific">Kineosphaera limosa NBRC 100340</name>
    <dbReference type="NCBI Taxonomy" id="1184609"/>
    <lineage>
        <taxon>Bacteria</taxon>
        <taxon>Bacillati</taxon>
        <taxon>Actinomycetota</taxon>
        <taxon>Actinomycetes</taxon>
        <taxon>Micrococcales</taxon>
        <taxon>Dermatophilaceae</taxon>
        <taxon>Kineosphaera</taxon>
    </lineage>
</organism>
<gene>
    <name evidence="3" type="ORF">KILIM_033_00390</name>
</gene>
<keyword evidence="3" id="KW-0378">Hydrolase</keyword>
<protein>
    <submittedName>
        <fullName evidence="3">Putative hydrolase</fullName>
    </submittedName>
</protein>
<dbReference type="SUPFAM" id="SSF53474">
    <property type="entry name" value="alpha/beta-Hydrolases"/>
    <property type="match status" value="1"/>
</dbReference>
<dbReference type="PANTHER" id="PTHR43433">
    <property type="entry name" value="HYDROLASE, ALPHA/BETA FOLD FAMILY PROTEIN"/>
    <property type="match status" value="1"/>
</dbReference>
<dbReference type="EMBL" id="BAHD01000033">
    <property type="protein sequence ID" value="GAB96219.1"/>
    <property type="molecule type" value="Genomic_DNA"/>
</dbReference>
<keyword evidence="4" id="KW-1185">Reference proteome</keyword>
<dbReference type="InterPro" id="IPR050471">
    <property type="entry name" value="AB_hydrolase"/>
</dbReference>
<comment type="caution">
    <text evidence="3">The sequence shown here is derived from an EMBL/GenBank/DDBJ whole genome shotgun (WGS) entry which is preliminary data.</text>
</comment>
<name>K6XBL8_9MICO</name>
<reference evidence="3 4" key="1">
    <citation type="submission" date="2012-08" db="EMBL/GenBank/DDBJ databases">
        <title>Whole genome shotgun sequence of Kineosphaera limosa NBRC 100340.</title>
        <authorList>
            <person name="Yoshida I."/>
            <person name="Isaki S."/>
            <person name="Hosoyama A."/>
            <person name="Tsuchikane K."/>
            <person name="Katsumata H."/>
            <person name="Ando Y."/>
            <person name="Ohji S."/>
            <person name="Hamada M."/>
            <person name="Tamura T."/>
            <person name="Yamazoe A."/>
            <person name="Yamazaki S."/>
            <person name="Fujita N."/>
        </authorList>
    </citation>
    <scope>NUCLEOTIDE SEQUENCE [LARGE SCALE GENOMIC DNA]</scope>
    <source>
        <strain evidence="3 4">NBRC 100340</strain>
    </source>
</reference>
<dbReference type="PANTHER" id="PTHR43433:SF5">
    <property type="entry name" value="AB HYDROLASE-1 DOMAIN-CONTAINING PROTEIN"/>
    <property type="match status" value="1"/>
</dbReference>
<evidence type="ECO:0000313" key="3">
    <source>
        <dbReference type="EMBL" id="GAB96219.1"/>
    </source>
</evidence>
<dbReference type="Gene3D" id="3.40.50.1820">
    <property type="entry name" value="alpha/beta hydrolase"/>
    <property type="match status" value="1"/>
</dbReference>
<dbReference type="RefSeq" id="WP_006592751.1">
    <property type="nucleotide sequence ID" value="NZ_BAHD01000033.1"/>
</dbReference>
<proteinExistence type="predicted"/>
<dbReference type="OrthoDB" id="3253328at2"/>
<dbReference type="InterPro" id="IPR000073">
    <property type="entry name" value="AB_hydrolase_1"/>
</dbReference>
<evidence type="ECO:0000259" key="2">
    <source>
        <dbReference type="Pfam" id="PF00561"/>
    </source>
</evidence>
<accession>K6XBL8</accession>
<evidence type="ECO:0000313" key="4">
    <source>
        <dbReference type="Proteomes" id="UP000008366"/>
    </source>
</evidence>
<dbReference type="GO" id="GO:0016787">
    <property type="term" value="F:hydrolase activity"/>
    <property type="evidence" value="ECO:0007669"/>
    <property type="project" value="UniProtKB-KW"/>
</dbReference>
<evidence type="ECO:0000256" key="1">
    <source>
        <dbReference type="SAM" id="MobiDB-lite"/>
    </source>
</evidence>
<feature type="region of interest" description="Disordered" evidence="1">
    <location>
        <begin position="1"/>
        <end position="22"/>
    </location>
</feature>
<dbReference type="STRING" id="1184609.KILIM_033_00390"/>
<feature type="domain" description="AB hydrolase-1" evidence="2">
    <location>
        <begin position="71"/>
        <end position="202"/>
    </location>
</feature>